<dbReference type="EMBL" id="JBCGDC010000004">
    <property type="protein sequence ID" value="MFB6391904.1"/>
    <property type="molecule type" value="Genomic_DNA"/>
</dbReference>
<keyword evidence="3" id="KW-1185">Reference proteome</keyword>
<feature type="transmembrane region" description="Helical" evidence="1">
    <location>
        <begin position="516"/>
        <end position="537"/>
    </location>
</feature>
<keyword evidence="1" id="KW-0472">Membrane</keyword>
<sequence length="544" mass="53695">MNALAGTGRLARLALLRDRITLSVWIAGVTAVGFAVAASVADLYGAESDRLAYAGTTAVSVVARAFNSPVSGASLGSIVVAETFTSLAVLVALMTTFTVVRHTRQNEETGRFELTGSAMVGRHAPLAAALAVAVGADLLIGACVAAALVGLGLPLSGALAYGAALAGVGVAFAAVAAVTAQVFSTSRAANSAAAMAVGVAFGLRAVGDALGTVDADGLGVTSAWPSWLSPLGWANQVRPFDADHFGLLALPAVFGLLAGTVAAVLVERRDAGTGLVAPRPGPARAGAGLRTATGLAWRLHRGGLLGWAIGLAVLGVAMGAVTDEVDALVGDNAGLADAIAQLGGTGGLVDAFLATIMSFVALMVAGYAVQAVLRAYVEEGAGRLEAVAAGAVSRSRWLGGHLACAAGGVLVLLALTGATIGLAYAATVDGTAGVMAETARMTGAALAHAPAVFVLAGVVVAGFGLLPRWSAAIAWTALALCALAGQFGAVLDLPTAVVNASPFSHVPAVPVDEVTAGPLLALLAVAAGLLAVGMVAFRRRDLAL</sequence>
<organism evidence="2 3">
    <name type="scientific">Polymorphospora lycopeni</name>
    <dbReference type="NCBI Taxonomy" id="3140240"/>
    <lineage>
        <taxon>Bacteria</taxon>
        <taxon>Bacillati</taxon>
        <taxon>Actinomycetota</taxon>
        <taxon>Actinomycetes</taxon>
        <taxon>Micromonosporales</taxon>
        <taxon>Micromonosporaceae</taxon>
        <taxon>Polymorphospora</taxon>
    </lineage>
</organism>
<feature type="transmembrane region" description="Helical" evidence="1">
    <location>
        <begin position="78"/>
        <end position="100"/>
    </location>
</feature>
<evidence type="ECO:0000313" key="3">
    <source>
        <dbReference type="Proteomes" id="UP001582793"/>
    </source>
</evidence>
<feature type="transmembrane region" description="Helical" evidence="1">
    <location>
        <begin position="192"/>
        <end position="213"/>
    </location>
</feature>
<feature type="transmembrane region" description="Helical" evidence="1">
    <location>
        <begin position="402"/>
        <end position="425"/>
    </location>
</feature>
<feature type="transmembrane region" description="Helical" evidence="1">
    <location>
        <begin position="473"/>
        <end position="496"/>
    </location>
</feature>
<feature type="transmembrane region" description="Helical" evidence="1">
    <location>
        <begin position="351"/>
        <end position="373"/>
    </location>
</feature>
<proteinExistence type="predicted"/>
<comment type="caution">
    <text evidence="2">The sequence shown here is derived from an EMBL/GenBank/DDBJ whole genome shotgun (WGS) entry which is preliminary data.</text>
</comment>
<feature type="transmembrane region" description="Helical" evidence="1">
    <location>
        <begin position="126"/>
        <end position="153"/>
    </location>
</feature>
<gene>
    <name evidence="2" type="ORF">AAFH96_02135</name>
</gene>
<accession>A0ABV5CIT2</accession>
<dbReference type="RefSeq" id="WP_375732811.1">
    <property type="nucleotide sequence ID" value="NZ_JBCGDC010000004.1"/>
</dbReference>
<protein>
    <submittedName>
        <fullName evidence="2">Anibiotic ABC transporter</fullName>
    </submittedName>
</protein>
<name>A0ABV5CIT2_9ACTN</name>
<feature type="transmembrane region" description="Helical" evidence="1">
    <location>
        <begin position="159"/>
        <end position="180"/>
    </location>
</feature>
<feature type="transmembrane region" description="Helical" evidence="1">
    <location>
        <begin position="445"/>
        <end position="466"/>
    </location>
</feature>
<evidence type="ECO:0000313" key="2">
    <source>
        <dbReference type="EMBL" id="MFB6391904.1"/>
    </source>
</evidence>
<feature type="transmembrane region" description="Helical" evidence="1">
    <location>
        <begin position="304"/>
        <end position="322"/>
    </location>
</feature>
<feature type="transmembrane region" description="Helical" evidence="1">
    <location>
        <begin position="245"/>
        <end position="266"/>
    </location>
</feature>
<evidence type="ECO:0000256" key="1">
    <source>
        <dbReference type="SAM" id="Phobius"/>
    </source>
</evidence>
<keyword evidence="1" id="KW-1133">Transmembrane helix</keyword>
<keyword evidence="1" id="KW-0812">Transmembrane</keyword>
<feature type="transmembrane region" description="Helical" evidence="1">
    <location>
        <begin position="20"/>
        <end position="41"/>
    </location>
</feature>
<dbReference type="Proteomes" id="UP001582793">
    <property type="component" value="Unassembled WGS sequence"/>
</dbReference>
<reference evidence="2 3" key="1">
    <citation type="submission" date="2024-04" db="EMBL/GenBank/DDBJ databases">
        <title>Polymorphospora sp. isolated from Baiyangdian Lake in Xiong'an New Area.</title>
        <authorList>
            <person name="Zhang X."/>
            <person name="Liu J."/>
        </authorList>
    </citation>
    <scope>NUCLEOTIDE SEQUENCE [LARGE SCALE GENOMIC DNA]</scope>
    <source>
        <strain evidence="2 3">2-325</strain>
    </source>
</reference>